<proteinExistence type="predicted"/>
<name>A0A072TFD8_MEDTR</name>
<dbReference type="Proteomes" id="UP000002051">
    <property type="component" value="Unassembled WGS sequence"/>
</dbReference>
<evidence type="ECO:0000313" key="1">
    <source>
        <dbReference type="EMBL" id="KEH15906.1"/>
    </source>
</evidence>
<reference evidence="1 3" key="2">
    <citation type="journal article" date="2014" name="BMC Genomics">
        <title>An improved genome release (version Mt4.0) for the model legume Medicago truncatula.</title>
        <authorList>
            <person name="Tang H."/>
            <person name="Krishnakumar V."/>
            <person name="Bidwell S."/>
            <person name="Rosen B."/>
            <person name="Chan A."/>
            <person name="Zhou S."/>
            <person name="Gentzbittel L."/>
            <person name="Childs K.L."/>
            <person name="Yandell M."/>
            <person name="Gundlach H."/>
            <person name="Mayer K.F."/>
            <person name="Schwartz D.C."/>
            <person name="Town C.D."/>
        </authorList>
    </citation>
    <scope>GENOME REANNOTATION</scope>
    <source>
        <strain evidence="1">A17</strain>
        <strain evidence="2 3">cv. Jemalong A17</strain>
    </source>
</reference>
<organism evidence="1 3">
    <name type="scientific">Medicago truncatula</name>
    <name type="common">Barrel medic</name>
    <name type="synonym">Medicago tribuloides</name>
    <dbReference type="NCBI Taxonomy" id="3880"/>
    <lineage>
        <taxon>Eukaryota</taxon>
        <taxon>Viridiplantae</taxon>
        <taxon>Streptophyta</taxon>
        <taxon>Embryophyta</taxon>
        <taxon>Tracheophyta</taxon>
        <taxon>Spermatophyta</taxon>
        <taxon>Magnoliopsida</taxon>
        <taxon>eudicotyledons</taxon>
        <taxon>Gunneridae</taxon>
        <taxon>Pentapetalae</taxon>
        <taxon>rosids</taxon>
        <taxon>fabids</taxon>
        <taxon>Fabales</taxon>
        <taxon>Fabaceae</taxon>
        <taxon>Papilionoideae</taxon>
        <taxon>50 kb inversion clade</taxon>
        <taxon>NPAAA clade</taxon>
        <taxon>Hologalegina</taxon>
        <taxon>IRL clade</taxon>
        <taxon>Trifolieae</taxon>
        <taxon>Medicago</taxon>
    </lineage>
</organism>
<reference evidence="2" key="3">
    <citation type="submission" date="2015-06" db="UniProtKB">
        <authorList>
            <consortium name="EnsemblPlants"/>
        </authorList>
    </citation>
    <scope>IDENTIFICATION</scope>
    <source>
        <strain evidence="2">cv. Jemalong A17</strain>
    </source>
</reference>
<reference evidence="1 3" key="1">
    <citation type="journal article" date="2011" name="Nature">
        <title>The Medicago genome provides insight into the evolution of rhizobial symbioses.</title>
        <authorList>
            <person name="Young N.D."/>
            <person name="Debelle F."/>
            <person name="Oldroyd G.E."/>
            <person name="Geurts R."/>
            <person name="Cannon S.B."/>
            <person name="Udvardi M.K."/>
            <person name="Benedito V.A."/>
            <person name="Mayer K.F."/>
            <person name="Gouzy J."/>
            <person name="Schoof H."/>
            <person name="Van de Peer Y."/>
            <person name="Proost S."/>
            <person name="Cook D.R."/>
            <person name="Meyers B.C."/>
            <person name="Spannagl M."/>
            <person name="Cheung F."/>
            <person name="De Mita S."/>
            <person name="Krishnakumar V."/>
            <person name="Gundlach H."/>
            <person name="Zhou S."/>
            <person name="Mudge J."/>
            <person name="Bharti A.K."/>
            <person name="Murray J.D."/>
            <person name="Naoumkina M.A."/>
            <person name="Rosen B."/>
            <person name="Silverstein K.A."/>
            <person name="Tang H."/>
            <person name="Rombauts S."/>
            <person name="Zhao P.X."/>
            <person name="Zhou P."/>
            <person name="Barbe V."/>
            <person name="Bardou P."/>
            <person name="Bechner M."/>
            <person name="Bellec A."/>
            <person name="Berger A."/>
            <person name="Berges H."/>
            <person name="Bidwell S."/>
            <person name="Bisseling T."/>
            <person name="Choisne N."/>
            <person name="Couloux A."/>
            <person name="Denny R."/>
            <person name="Deshpande S."/>
            <person name="Dai X."/>
            <person name="Doyle J.J."/>
            <person name="Dudez A.M."/>
            <person name="Farmer A.D."/>
            <person name="Fouteau S."/>
            <person name="Franken C."/>
            <person name="Gibelin C."/>
            <person name="Gish J."/>
            <person name="Goldstein S."/>
            <person name="Gonzalez A.J."/>
            <person name="Green P.J."/>
            <person name="Hallab A."/>
            <person name="Hartog M."/>
            <person name="Hua A."/>
            <person name="Humphray S.J."/>
            <person name="Jeong D.H."/>
            <person name="Jing Y."/>
            <person name="Jocker A."/>
            <person name="Kenton S.M."/>
            <person name="Kim D.J."/>
            <person name="Klee K."/>
            <person name="Lai H."/>
            <person name="Lang C."/>
            <person name="Lin S."/>
            <person name="Macmil S.L."/>
            <person name="Magdelenat G."/>
            <person name="Matthews L."/>
            <person name="McCorrison J."/>
            <person name="Monaghan E.L."/>
            <person name="Mun J.H."/>
            <person name="Najar F.Z."/>
            <person name="Nicholson C."/>
            <person name="Noirot C."/>
            <person name="O'Bleness M."/>
            <person name="Paule C.R."/>
            <person name="Poulain J."/>
            <person name="Prion F."/>
            <person name="Qin B."/>
            <person name="Qu C."/>
            <person name="Retzel E.F."/>
            <person name="Riddle C."/>
            <person name="Sallet E."/>
            <person name="Samain S."/>
            <person name="Samson N."/>
            <person name="Sanders I."/>
            <person name="Saurat O."/>
            <person name="Scarpelli C."/>
            <person name="Schiex T."/>
            <person name="Segurens B."/>
            <person name="Severin A.J."/>
            <person name="Sherrier D.J."/>
            <person name="Shi R."/>
            <person name="Sims S."/>
            <person name="Singer S.R."/>
            <person name="Sinharoy S."/>
            <person name="Sterck L."/>
            <person name="Viollet A."/>
            <person name="Wang B.B."/>
            <person name="Wang K."/>
            <person name="Wang M."/>
            <person name="Wang X."/>
            <person name="Warfsmann J."/>
            <person name="Weissenbach J."/>
            <person name="White D.D."/>
            <person name="White J.D."/>
            <person name="Wiley G.B."/>
            <person name="Wincker P."/>
            <person name="Xing Y."/>
            <person name="Yang L."/>
            <person name="Yao Z."/>
            <person name="Ying F."/>
            <person name="Zhai J."/>
            <person name="Zhou L."/>
            <person name="Zuber A."/>
            <person name="Denarie J."/>
            <person name="Dixon R.A."/>
            <person name="May G.D."/>
            <person name="Schwartz D.C."/>
            <person name="Rogers J."/>
            <person name="Quetier F."/>
            <person name="Town C.D."/>
            <person name="Roe B.A."/>
        </authorList>
    </citation>
    <scope>NUCLEOTIDE SEQUENCE [LARGE SCALE GENOMIC DNA]</scope>
    <source>
        <strain evidence="1">A17</strain>
        <strain evidence="2 3">cv. Jemalong A17</strain>
    </source>
</reference>
<evidence type="ECO:0000313" key="2">
    <source>
        <dbReference type="EnsemblPlants" id="KEH15906"/>
    </source>
</evidence>
<protein>
    <submittedName>
        <fullName evidence="1 2">Uncharacterized protein</fullName>
    </submittedName>
</protein>
<accession>A0A072TFD8</accession>
<dbReference type="EnsemblPlants" id="KEH15906">
    <property type="protein sequence ID" value="KEH15906"/>
    <property type="gene ID" value="MTR_0445s0050"/>
</dbReference>
<gene>
    <name evidence="1" type="ORF">MTR_0445s0050</name>
</gene>
<evidence type="ECO:0000313" key="3">
    <source>
        <dbReference type="Proteomes" id="UP000002051"/>
    </source>
</evidence>
<dbReference type="EMBL" id="KL403170">
    <property type="protein sequence ID" value="KEH15906.1"/>
    <property type="molecule type" value="Genomic_DNA"/>
</dbReference>
<dbReference type="AlphaFoldDB" id="A0A072TFD8"/>
<sequence length="32" mass="3510">MAKEVSYSACSTHWTCPPADLESLLLRDNLAS</sequence>
<keyword evidence="3" id="KW-1185">Reference proteome</keyword>
<dbReference type="HOGENOM" id="CLU_3392925_0_0_1"/>